<proteinExistence type="predicted"/>
<dbReference type="EMBL" id="HBIB01009268">
    <property type="protein sequence ID" value="CAE0243642.1"/>
    <property type="molecule type" value="Transcribed_RNA"/>
</dbReference>
<feature type="region of interest" description="Disordered" evidence="1">
    <location>
        <begin position="239"/>
        <end position="302"/>
    </location>
</feature>
<reference evidence="2" key="1">
    <citation type="submission" date="2021-01" db="EMBL/GenBank/DDBJ databases">
        <authorList>
            <person name="Corre E."/>
            <person name="Pelletier E."/>
            <person name="Niang G."/>
            <person name="Scheremetjew M."/>
            <person name="Finn R."/>
            <person name="Kale V."/>
            <person name="Holt S."/>
            <person name="Cochrane G."/>
            <person name="Meng A."/>
            <person name="Brown T."/>
            <person name="Cohen L."/>
        </authorList>
    </citation>
    <scope>NUCLEOTIDE SEQUENCE</scope>
    <source>
        <strain evidence="2">NIES-2562</strain>
    </source>
</reference>
<dbReference type="AlphaFoldDB" id="A0A7S3G364"/>
<sequence>MESPTHSDEIGISLSFGNAADTAGSESPLAAARETVKPRTQVPAPPLKRAFSGPATPRGRRLASVKYTTSGDHFAGDCFDLLYREMEEDDGFPNLVLRRKIEQQFHDIFESGNEEERPNEKEKQVKFEAVVEEGQNSNATLLASPAANTAHVIVEAEKIVQLENNMRTVMTAYTREIEKKKKIRGLVLNLQRYLDLVVKTNASQKRSIVRKWVAGRLVVIKQRVFYAWRLWIWKRTGRRDTEGGTTSVRQEEEDMDGKKESEDTDRQKIGGNSSGRESSRSAQMYANRDESDGPSSKDVLQPLSSGLSRLSLSLLSEKPAVLPPLADSLSSTARESLFADNVELALIANEIESGATSQ</sequence>
<accession>A0A7S3G364</accession>
<evidence type="ECO:0000256" key="1">
    <source>
        <dbReference type="SAM" id="MobiDB-lite"/>
    </source>
</evidence>
<organism evidence="2">
    <name type="scientific">Palpitomonas bilix</name>
    <dbReference type="NCBI Taxonomy" id="652834"/>
    <lineage>
        <taxon>Eukaryota</taxon>
        <taxon>Eukaryota incertae sedis</taxon>
    </lineage>
</organism>
<evidence type="ECO:0000313" key="2">
    <source>
        <dbReference type="EMBL" id="CAE0243642.1"/>
    </source>
</evidence>
<gene>
    <name evidence="2" type="ORF">PBIL07802_LOCUS5811</name>
</gene>
<feature type="compositionally biased region" description="Basic and acidic residues" evidence="1">
    <location>
        <begin position="256"/>
        <end position="268"/>
    </location>
</feature>
<feature type="region of interest" description="Disordered" evidence="1">
    <location>
        <begin position="1"/>
        <end position="60"/>
    </location>
</feature>
<protein>
    <submittedName>
        <fullName evidence="2">Uncharacterized protein</fullName>
    </submittedName>
</protein>
<name>A0A7S3G364_9EUKA</name>